<evidence type="ECO:0000256" key="10">
    <source>
        <dbReference type="PROSITE-ProRule" id="PRU00169"/>
    </source>
</evidence>
<dbReference type="GO" id="GO:0043565">
    <property type="term" value="F:sequence-specific DNA binding"/>
    <property type="evidence" value="ECO:0007669"/>
    <property type="project" value="InterPro"/>
</dbReference>
<evidence type="ECO:0000256" key="1">
    <source>
        <dbReference type="ARBA" id="ARBA00004496"/>
    </source>
</evidence>
<dbReference type="InterPro" id="IPR041522">
    <property type="entry name" value="CdaR_GGDEF"/>
</dbReference>
<dbReference type="PANTHER" id="PTHR42713:SF3">
    <property type="entry name" value="TRANSCRIPTIONAL REGULATORY PROTEIN HPTR"/>
    <property type="match status" value="1"/>
</dbReference>
<dbReference type="SMART" id="SM00448">
    <property type="entry name" value="REC"/>
    <property type="match status" value="1"/>
</dbReference>
<dbReference type="Pfam" id="PF12833">
    <property type="entry name" value="HTH_18"/>
    <property type="match status" value="1"/>
</dbReference>
<evidence type="ECO:0000256" key="9">
    <source>
        <dbReference type="ARBA" id="ARBA00024867"/>
    </source>
</evidence>
<dbReference type="CDD" id="cd17536">
    <property type="entry name" value="REC_YesN-like"/>
    <property type="match status" value="1"/>
</dbReference>
<dbReference type="Gene3D" id="3.40.50.2300">
    <property type="match status" value="1"/>
</dbReference>
<dbReference type="InterPro" id="IPR051552">
    <property type="entry name" value="HptR"/>
</dbReference>
<feature type="domain" description="Response regulatory" evidence="12">
    <location>
        <begin position="3"/>
        <end position="120"/>
    </location>
</feature>
<sequence>MYRVMLADDEPIVRKALQTLIDWKRLGCEVVFVASNGREVLEHMEEEAPDILVTDIRMPGADGIALVKYVKEHELPVQVIILTAYADFSYAQAAVKYGAADYVTKTGALDGLESAVSRCCSQLEKERRAEGEYGRDEAVENFLRAVLDGSLYDEEELEQRYRALPLRLENYLVLLFRFRLSPETDSGTRSRIYKSLSDFLAMAFEEHMEKMLFIQRDMLCVLLKGMEEGYETAVRAKCGQIIEMMDNFMQLFVCVGVSGMGRGAGDLKRLYEQAASALAYRFPDGTGKLNFYREGTEPEEIRLPGEEKWIEDICGTVEKGDAEKAVSLFHGLLQRQKEYGCTASAVRNSGMSLQERCRKLLTEGEADERSRQGRPGGIAHQIYGCVYLEEYSLLMESLLKNTAQAMKGAAQGKESLISACLRCIDDHYRENLSVSDIAGRIGVNASYLSRIFREETGNTIIHTINEKKLSRAREYLVQTDMKIYEIAEILGFENVTYFSHFFKKHTGLSPKDYKDKTEHNQK</sequence>
<dbReference type="GO" id="GO:0000160">
    <property type="term" value="P:phosphorelay signal transduction system"/>
    <property type="evidence" value="ECO:0007669"/>
    <property type="project" value="UniProtKB-KW"/>
</dbReference>
<dbReference type="Pfam" id="PF17853">
    <property type="entry name" value="GGDEF_2"/>
    <property type="match status" value="1"/>
</dbReference>
<proteinExistence type="predicted"/>
<dbReference type="EMBL" id="MCGI01000006">
    <property type="protein sequence ID" value="ODM08239.1"/>
    <property type="molecule type" value="Genomic_DNA"/>
</dbReference>
<dbReference type="PROSITE" id="PS00041">
    <property type="entry name" value="HTH_ARAC_FAMILY_1"/>
    <property type="match status" value="1"/>
</dbReference>
<dbReference type="SUPFAM" id="SSF46689">
    <property type="entry name" value="Homeodomain-like"/>
    <property type="match status" value="2"/>
</dbReference>
<organism evidence="13 14">
    <name type="scientific">Eisenbergiella tayi</name>
    <dbReference type="NCBI Taxonomy" id="1432052"/>
    <lineage>
        <taxon>Bacteria</taxon>
        <taxon>Bacillati</taxon>
        <taxon>Bacillota</taxon>
        <taxon>Clostridia</taxon>
        <taxon>Lachnospirales</taxon>
        <taxon>Lachnospiraceae</taxon>
        <taxon>Eisenbergiella</taxon>
    </lineage>
</organism>
<evidence type="ECO:0000256" key="4">
    <source>
        <dbReference type="ARBA" id="ARBA00022553"/>
    </source>
</evidence>
<dbReference type="AlphaFoldDB" id="A0A1E3AI06"/>
<comment type="function">
    <text evidence="9">May play the central regulatory role in sporulation. It may be an element of the effector pathway responsible for the activation of sporulation genes in response to nutritional stress. Spo0A may act in concert with spo0H (a sigma factor) to control the expression of some genes that are critical to the sporulation process.</text>
</comment>
<dbReference type="InterPro" id="IPR018062">
    <property type="entry name" value="HTH_AraC-typ_CS"/>
</dbReference>
<dbReference type="PROSITE" id="PS01124">
    <property type="entry name" value="HTH_ARAC_FAMILY_2"/>
    <property type="match status" value="1"/>
</dbReference>
<evidence type="ECO:0000256" key="5">
    <source>
        <dbReference type="ARBA" id="ARBA00023012"/>
    </source>
</evidence>
<dbReference type="Pfam" id="PF00072">
    <property type="entry name" value="Response_reg"/>
    <property type="match status" value="1"/>
</dbReference>
<feature type="domain" description="HTH araC/xylS-type" evidence="11">
    <location>
        <begin position="418"/>
        <end position="516"/>
    </location>
</feature>
<evidence type="ECO:0000313" key="13">
    <source>
        <dbReference type="EMBL" id="ODM08239.1"/>
    </source>
</evidence>
<evidence type="ECO:0000259" key="12">
    <source>
        <dbReference type="PROSITE" id="PS50110"/>
    </source>
</evidence>
<dbReference type="GO" id="GO:0005737">
    <property type="term" value="C:cytoplasm"/>
    <property type="evidence" value="ECO:0007669"/>
    <property type="project" value="UniProtKB-SubCell"/>
</dbReference>
<accession>A0A1E3AI06</accession>
<reference evidence="13 14" key="1">
    <citation type="submission" date="2016-07" db="EMBL/GenBank/DDBJ databases">
        <title>Characterization of isolates of Eisenbergiella tayi derived from blood cultures, using whole genome sequencing.</title>
        <authorList>
            <person name="Burdz T."/>
            <person name="Wiebe D."/>
            <person name="Huynh C."/>
            <person name="Bernard K."/>
        </authorList>
    </citation>
    <scope>NUCLEOTIDE SEQUENCE [LARGE SCALE GENOMIC DNA]</scope>
    <source>
        <strain evidence="13 14">NML 120489</strain>
    </source>
</reference>
<evidence type="ECO:0000256" key="2">
    <source>
        <dbReference type="ARBA" id="ARBA00018672"/>
    </source>
</evidence>
<dbReference type="InterPro" id="IPR020449">
    <property type="entry name" value="Tscrpt_reg_AraC-type_HTH"/>
</dbReference>
<evidence type="ECO:0000313" key="14">
    <source>
        <dbReference type="Proteomes" id="UP000095003"/>
    </source>
</evidence>
<evidence type="ECO:0000256" key="7">
    <source>
        <dbReference type="ARBA" id="ARBA00023125"/>
    </source>
</evidence>
<protein>
    <recommendedName>
        <fullName evidence="2">Stage 0 sporulation protein A homolog</fullName>
    </recommendedName>
</protein>
<keyword evidence="6" id="KW-0805">Transcription regulation</keyword>
<dbReference type="InterPro" id="IPR009057">
    <property type="entry name" value="Homeodomain-like_sf"/>
</dbReference>
<comment type="caution">
    <text evidence="13">The sequence shown here is derived from an EMBL/GenBank/DDBJ whole genome shotgun (WGS) entry which is preliminary data.</text>
</comment>
<gene>
    <name evidence="13" type="ORF">BEH84_05564</name>
</gene>
<dbReference type="RefSeq" id="WP_069159064.1">
    <property type="nucleotide sequence ID" value="NZ_DBFYTC010000077.1"/>
</dbReference>
<dbReference type="GO" id="GO:0003700">
    <property type="term" value="F:DNA-binding transcription factor activity"/>
    <property type="evidence" value="ECO:0007669"/>
    <property type="project" value="InterPro"/>
</dbReference>
<evidence type="ECO:0000256" key="8">
    <source>
        <dbReference type="ARBA" id="ARBA00023163"/>
    </source>
</evidence>
<dbReference type="GeneID" id="93301428"/>
<keyword evidence="4 10" id="KW-0597">Phosphoprotein</keyword>
<comment type="subcellular location">
    <subcellularLocation>
        <location evidence="1">Cytoplasm</location>
    </subcellularLocation>
</comment>
<feature type="modified residue" description="4-aspartylphosphate" evidence="10">
    <location>
        <position position="55"/>
    </location>
</feature>
<evidence type="ECO:0000256" key="3">
    <source>
        <dbReference type="ARBA" id="ARBA00022490"/>
    </source>
</evidence>
<dbReference type="SMART" id="SM00342">
    <property type="entry name" value="HTH_ARAC"/>
    <property type="match status" value="1"/>
</dbReference>
<evidence type="ECO:0000256" key="6">
    <source>
        <dbReference type="ARBA" id="ARBA00023015"/>
    </source>
</evidence>
<dbReference type="PATRIC" id="fig|1432052.3.peg.6163"/>
<dbReference type="InterPro" id="IPR001789">
    <property type="entry name" value="Sig_transdc_resp-reg_receiver"/>
</dbReference>
<name>A0A1E3AI06_9FIRM</name>
<keyword evidence="8" id="KW-0804">Transcription</keyword>
<dbReference type="InterPro" id="IPR011006">
    <property type="entry name" value="CheY-like_superfamily"/>
</dbReference>
<dbReference type="PRINTS" id="PR00032">
    <property type="entry name" value="HTHARAC"/>
</dbReference>
<dbReference type="InterPro" id="IPR018060">
    <property type="entry name" value="HTH_AraC"/>
</dbReference>
<dbReference type="Gene3D" id="1.10.10.60">
    <property type="entry name" value="Homeodomain-like"/>
    <property type="match status" value="2"/>
</dbReference>
<dbReference type="SUPFAM" id="SSF52172">
    <property type="entry name" value="CheY-like"/>
    <property type="match status" value="1"/>
</dbReference>
<dbReference type="PROSITE" id="PS50110">
    <property type="entry name" value="RESPONSE_REGULATORY"/>
    <property type="match status" value="1"/>
</dbReference>
<keyword evidence="7" id="KW-0238">DNA-binding</keyword>
<dbReference type="PANTHER" id="PTHR42713">
    <property type="entry name" value="HISTIDINE KINASE-RELATED"/>
    <property type="match status" value="1"/>
</dbReference>
<evidence type="ECO:0000259" key="11">
    <source>
        <dbReference type="PROSITE" id="PS01124"/>
    </source>
</evidence>
<keyword evidence="3" id="KW-0963">Cytoplasm</keyword>
<dbReference type="Proteomes" id="UP000095003">
    <property type="component" value="Unassembled WGS sequence"/>
</dbReference>
<keyword evidence="5" id="KW-0902">Two-component regulatory system</keyword>